<comment type="caution">
    <text evidence="2">The sequence shown here is derived from an EMBL/GenBank/DDBJ whole genome shotgun (WGS) entry which is preliminary data.</text>
</comment>
<evidence type="ECO:0000256" key="1">
    <source>
        <dbReference type="SAM" id="MobiDB-lite"/>
    </source>
</evidence>
<proteinExistence type="predicted"/>
<feature type="compositionally biased region" description="Low complexity" evidence="1">
    <location>
        <begin position="218"/>
        <end position="231"/>
    </location>
</feature>
<name>A0A1V6QM36_9EURO</name>
<evidence type="ECO:0000313" key="2">
    <source>
        <dbReference type="EMBL" id="OQD90273.1"/>
    </source>
</evidence>
<accession>A0A1V6QM36</accession>
<feature type="compositionally biased region" description="Polar residues" evidence="1">
    <location>
        <begin position="154"/>
        <end position="175"/>
    </location>
</feature>
<dbReference type="AlphaFoldDB" id="A0A1V6QM36"/>
<dbReference type="Proteomes" id="UP000191612">
    <property type="component" value="Unassembled WGS sequence"/>
</dbReference>
<gene>
    <name evidence="2" type="ORF">PENSOL_c059G02126</name>
</gene>
<keyword evidence="3" id="KW-1185">Reference proteome</keyword>
<dbReference type="EMBL" id="MDYO01000059">
    <property type="protein sequence ID" value="OQD90273.1"/>
    <property type="molecule type" value="Genomic_DNA"/>
</dbReference>
<evidence type="ECO:0000313" key="3">
    <source>
        <dbReference type="Proteomes" id="UP000191612"/>
    </source>
</evidence>
<protein>
    <submittedName>
        <fullName evidence="2">Uncharacterized protein</fullName>
    </submittedName>
</protein>
<sequence length="347" mass="38674">MENLRVGLRPMNFRDEVAQRQSIPTDKASKLQYNAEQMVGAVLAQEYHVMICEGPEYSYVNIGLALVLLRVPLEAPDTLLYFLCEPNIEVQDDLSYRQPTTAIARVLCLALMSCQSHVRDNAWRKQAKSKLHTWATSFAVIRSQIPEIELRETPSGSEYTGSDYEPSSSPLQSPTPKARAQVESGCAPTRNINQPPDSGSDSDSSQGAPEPRRKRNLSQVTSSPPQQSSRSGGFHHNPGDKSRQHTMQFYTQKCLLGLQHNDILDENCPNVALHTQGRSSKHQITALDFLRQLNQQLDTDIDQHCTPLNKCGSYGASFKITCAVYGYTVVGKGTTTHLWPQVSRETE</sequence>
<feature type="region of interest" description="Disordered" evidence="1">
    <location>
        <begin position="149"/>
        <end position="243"/>
    </location>
</feature>
<reference evidence="3" key="1">
    <citation type="journal article" date="2017" name="Nat. Microbiol.">
        <title>Global analysis of biosynthetic gene clusters reveals vast potential of secondary metabolite production in Penicillium species.</title>
        <authorList>
            <person name="Nielsen J.C."/>
            <person name="Grijseels S."/>
            <person name="Prigent S."/>
            <person name="Ji B."/>
            <person name="Dainat J."/>
            <person name="Nielsen K.F."/>
            <person name="Frisvad J.C."/>
            <person name="Workman M."/>
            <person name="Nielsen J."/>
        </authorList>
    </citation>
    <scope>NUCLEOTIDE SEQUENCE [LARGE SCALE GENOMIC DNA]</scope>
    <source>
        <strain evidence="3">IBT 29525</strain>
    </source>
</reference>
<dbReference type="STRING" id="60172.A0A1V6QM36"/>
<organism evidence="2 3">
    <name type="scientific">Penicillium solitum</name>
    <dbReference type="NCBI Taxonomy" id="60172"/>
    <lineage>
        <taxon>Eukaryota</taxon>
        <taxon>Fungi</taxon>
        <taxon>Dikarya</taxon>
        <taxon>Ascomycota</taxon>
        <taxon>Pezizomycotina</taxon>
        <taxon>Eurotiomycetes</taxon>
        <taxon>Eurotiomycetidae</taxon>
        <taxon>Eurotiales</taxon>
        <taxon>Aspergillaceae</taxon>
        <taxon>Penicillium</taxon>
    </lineage>
</organism>
<feature type="compositionally biased region" description="Low complexity" evidence="1">
    <location>
        <begin position="194"/>
        <end position="207"/>
    </location>
</feature>